<reference evidence="1 2" key="1">
    <citation type="submission" date="2015-12" db="EMBL/GenBank/DDBJ databases">
        <title>Genome sequence of Streptomyces sp. G25.</title>
        <authorList>
            <person name="Poehlein A."/>
            <person name="Roettig A."/>
            <person name="Hiessl S."/>
            <person name="Hauschild P."/>
            <person name="Schauer J."/>
            <person name="Madkour M.H."/>
            <person name="Al-Ansari A.M."/>
            <person name="Almakishah N.H."/>
            <person name="Steinbuechel A."/>
            <person name="Daniel R."/>
        </authorList>
    </citation>
    <scope>NUCLEOTIDE SEQUENCE [LARGE SCALE GENOMIC DNA]</scope>
    <source>
        <strain evidence="2">G25(2015)</strain>
    </source>
</reference>
<dbReference type="PATRIC" id="fig|1716141.3.peg.1476"/>
<dbReference type="AlphaFoldDB" id="A0A177HX56"/>
<evidence type="ECO:0008006" key="3">
    <source>
        <dbReference type="Google" id="ProtNLM"/>
    </source>
</evidence>
<accession>A0A177HX56</accession>
<dbReference type="Proteomes" id="UP000077381">
    <property type="component" value="Unassembled WGS sequence"/>
</dbReference>
<organism evidence="1 2">
    <name type="scientific">Streptomyces jeddahensis</name>
    <dbReference type="NCBI Taxonomy" id="1716141"/>
    <lineage>
        <taxon>Bacteria</taxon>
        <taxon>Bacillati</taxon>
        <taxon>Actinomycetota</taxon>
        <taxon>Actinomycetes</taxon>
        <taxon>Kitasatosporales</taxon>
        <taxon>Streptomycetaceae</taxon>
        <taxon>Streptomyces</taxon>
    </lineage>
</organism>
<protein>
    <recommendedName>
        <fullName evidence="3">Transposase DDE domain-containing protein</fullName>
    </recommendedName>
</protein>
<dbReference type="OrthoDB" id="3943503at2"/>
<comment type="caution">
    <text evidence="1">The sequence shown here is derived from an EMBL/GenBank/DDBJ whole genome shotgun (WGS) entry which is preliminary data.</text>
</comment>
<name>A0A177HX56_9ACTN</name>
<keyword evidence="2" id="KW-1185">Reference proteome</keyword>
<sequence>MLRDTSKRTSRVRPERHQVLHGDATVAAPPSRHTEHKTFDEKTGLIRTHRIDEDAGITVEGGGRQVYGNKFLSTAVRLDSTPHSRVILALESIRHKSPQEDPDRAAEGVALVAMVKRILKRAPGLKAVTYDAALRGTHRAPLIAKGLVVFTPQHSGLAPQSLLRHKDGPCSHDLYVAEARVCERHITVDGKTHYTPLPVQELEYREGQSSARFYHRISIDCPIKTHTLRIRVDETEEDRQMDPKTRKKRFNRTEHLRQVPPDTPAGRRLKGFRQDSESLHSRFDQSYPHKRVPAYGARGALLIYLGYAWLNNSITRALNHITRS</sequence>
<dbReference type="EMBL" id="LOHS01000050">
    <property type="protein sequence ID" value="OAH15177.1"/>
    <property type="molecule type" value="Genomic_DNA"/>
</dbReference>
<evidence type="ECO:0000313" key="2">
    <source>
        <dbReference type="Proteomes" id="UP000077381"/>
    </source>
</evidence>
<evidence type="ECO:0000313" key="1">
    <source>
        <dbReference type="EMBL" id="OAH15177.1"/>
    </source>
</evidence>
<proteinExistence type="predicted"/>
<gene>
    <name evidence="1" type="ORF">STSP_13950</name>
</gene>
<dbReference type="RefSeq" id="WP_067273504.1">
    <property type="nucleotide sequence ID" value="NZ_LOHS01000050.1"/>
</dbReference>